<evidence type="ECO:0000256" key="1">
    <source>
        <dbReference type="SAM" id="SignalP"/>
    </source>
</evidence>
<organism evidence="2 3">
    <name type="scientific">Flavobacterium sedimenticola</name>
    <dbReference type="NCBI Taxonomy" id="3043286"/>
    <lineage>
        <taxon>Bacteria</taxon>
        <taxon>Pseudomonadati</taxon>
        <taxon>Bacteroidota</taxon>
        <taxon>Flavobacteriia</taxon>
        <taxon>Flavobacteriales</taxon>
        <taxon>Flavobacteriaceae</taxon>
        <taxon>Flavobacterium</taxon>
    </lineage>
</organism>
<keyword evidence="1" id="KW-0732">Signal</keyword>
<protein>
    <submittedName>
        <fullName evidence="2">SusD/RagB family nutrient-binding outer membrane lipoprotein</fullName>
    </submittedName>
</protein>
<dbReference type="RefSeq" id="WP_283239731.1">
    <property type="nucleotide sequence ID" value="NZ_JASGBP010000008.1"/>
</dbReference>
<dbReference type="Gene3D" id="1.25.40.390">
    <property type="match status" value="1"/>
</dbReference>
<accession>A0ABT6XSH7</accession>
<dbReference type="EMBL" id="JASGBP010000008">
    <property type="protein sequence ID" value="MDI9258054.1"/>
    <property type="molecule type" value="Genomic_DNA"/>
</dbReference>
<sequence length="482" mass="52420">MKKIFLLIATLSMFSSCSDEDFDINRDPDNLSPGSISLKTQLPAGIVGVAGAQGSYYALVGGFWSQYWTQSNSANQYKEVDDYSIGTDDYTGGWTAMYDALGDIRNVKRLAANQENWNYYLIATTMEVHASQIMADMYDQIPYTEANNVNILTPHFNTGQEVYDLLASDLQDALSKDLSTSSGDAPGTDDLIFGGNMSNWTAFANTLLLKVYMRQTEARPAIAQAGITALLNSGVTFLNTDAALGGFENAPSKSNPLYESDRRQLNVATNLRASTTLFSFFTENNDPRKAEYYNPGNPLNQGDFNSTVGSSSVSVVHLEPTTAVYFMSKEESLFLQAEALERYASGVGAKAKYDAGVVESFNKYGFGTTGSTFVASGGAYEYPAAGTFADKLKAIITQKWISGFPGNGFEMFFEHNRTGYPSVSPVPQSNSAYVPGTFAYSVNGTTGGQFPKRMVFPSTVTTRNPNAPSLVGVIQPVWWDVN</sequence>
<keyword evidence="2" id="KW-0449">Lipoprotein</keyword>
<dbReference type="InterPro" id="IPR041662">
    <property type="entry name" value="SusD-like_2"/>
</dbReference>
<dbReference type="Pfam" id="PF12771">
    <property type="entry name" value="SusD-like_2"/>
    <property type="match status" value="1"/>
</dbReference>
<proteinExistence type="predicted"/>
<dbReference type="Proteomes" id="UP001230035">
    <property type="component" value="Unassembled WGS sequence"/>
</dbReference>
<dbReference type="InterPro" id="IPR011990">
    <property type="entry name" value="TPR-like_helical_dom_sf"/>
</dbReference>
<comment type="caution">
    <text evidence="2">The sequence shown here is derived from an EMBL/GenBank/DDBJ whole genome shotgun (WGS) entry which is preliminary data.</text>
</comment>
<feature type="chain" id="PRO_5045646805" evidence="1">
    <location>
        <begin position="19"/>
        <end position="482"/>
    </location>
</feature>
<name>A0ABT6XSH7_9FLAO</name>
<dbReference type="SUPFAM" id="SSF48452">
    <property type="entry name" value="TPR-like"/>
    <property type="match status" value="1"/>
</dbReference>
<evidence type="ECO:0000313" key="2">
    <source>
        <dbReference type="EMBL" id="MDI9258054.1"/>
    </source>
</evidence>
<reference evidence="2 3" key="1">
    <citation type="submission" date="2023-05" db="EMBL/GenBank/DDBJ databases">
        <title>Flavobacterium sedimenti sp. nov., isolated from the sediment.</title>
        <authorList>
            <person name="Wu N."/>
        </authorList>
    </citation>
    <scope>NUCLEOTIDE SEQUENCE [LARGE SCALE GENOMIC DNA]</scope>
    <source>
        <strain evidence="2 3">YZ-48</strain>
    </source>
</reference>
<dbReference type="PROSITE" id="PS51257">
    <property type="entry name" value="PROKAR_LIPOPROTEIN"/>
    <property type="match status" value="1"/>
</dbReference>
<keyword evidence="3" id="KW-1185">Reference proteome</keyword>
<evidence type="ECO:0000313" key="3">
    <source>
        <dbReference type="Proteomes" id="UP001230035"/>
    </source>
</evidence>
<feature type="signal peptide" evidence="1">
    <location>
        <begin position="1"/>
        <end position="18"/>
    </location>
</feature>
<gene>
    <name evidence="2" type="ORF">QHT84_11575</name>
</gene>